<protein>
    <recommendedName>
        <fullName evidence="3">MIF4G domain-containing protein</fullName>
    </recommendedName>
</protein>
<sequence length="349" mass="39718">MSSVDSLQTLVHNILLQEGNAPKPPTSVCVSIESLTDLIDFESNIQNTWRKMSPVSTGSTYRLTSPPSMGGFRNMSNSNSPISRVSSSKTFGESPVSNTSSTPPPIPKYQSKFKNSNQPVDDKIINVIILSKLNKFSQKTYVDIRDFLYQILGSGEPDLQEMIRDFMKLVFKKAATEEIFCPLYAKLLCEISSRYTIILEEMNKLQSNYLKVFDNIEESVQSDYDEFVETQKNKQFRLGYSQFLAELSALEILDLKLLNITFQKILGNMLLIGKMEDKKTLMEEYSDCLSKMAKVLKKKTGLFFVNARVTLYQDNKDALENLIKNQSEFPSETSKTRFILMDVLDILVK</sequence>
<proteinExistence type="predicted"/>
<dbReference type="SUPFAM" id="SSF48371">
    <property type="entry name" value="ARM repeat"/>
    <property type="match status" value="1"/>
</dbReference>
<feature type="region of interest" description="Disordered" evidence="1">
    <location>
        <begin position="56"/>
        <end position="115"/>
    </location>
</feature>
<feature type="compositionally biased region" description="Low complexity" evidence="1">
    <location>
        <begin position="76"/>
        <end position="101"/>
    </location>
</feature>
<dbReference type="AlphaFoldDB" id="A0A6C0K919"/>
<evidence type="ECO:0000256" key="1">
    <source>
        <dbReference type="SAM" id="MobiDB-lite"/>
    </source>
</evidence>
<organism evidence="2">
    <name type="scientific">viral metagenome</name>
    <dbReference type="NCBI Taxonomy" id="1070528"/>
    <lineage>
        <taxon>unclassified sequences</taxon>
        <taxon>metagenomes</taxon>
        <taxon>organismal metagenomes</taxon>
    </lineage>
</organism>
<evidence type="ECO:0000313" key="2">
    <source>
        <dbReference type="EMBL" id="QHU12634.1"/>
    </source>
</evidence>
<reference evidence="2" key="1">
    <citation type="journal article" date="2020" name="Nature">
        <title>Giant virus diversity and host interactions through global metagenomics.</title>
        <authorList>
            <person name="Schulz F."/>
            <person name="Roux S."/>
            <person name="Paez-Espino D."/>
            <person name="Jungbluth S."/>
            <person name="Walsh D.A."/>
            <person name="Denef V.J."/>
            <person name="McMahon K.D."/>
            <person name="Konstantinidis K.T."/>
            <person name="Eloe-Fadrosh E.A."/>
            <person name="Kyrpides N.C."/>
            <person name="Woyke T."/>
        </authorList>
    </citation>
    <scope>NUCLEOTIDE SEQUENCE</scope>
    <source>
        <strain evidence="2">GVMAG-S-1101172-89</strain>
    </source>
</reference>
<dbReference type="InterPro" id="IPR016024">
    <property type="entry name" value="ARM-type_fold"/>
</dbReference>
<evidence type="ECO:0008006" key="3">
    <source>
        <dbReference type="Google" id="ProtNLM"/>
    </source>
</evidence>
<dbReference type="EMBL" id="MN740808">
    <property type="protein sequence ID" value="QHU12634.1"/>
    <property type="molecule type" value="Genomic_DNA"/>
</dbReference>
<accession>A0A6C0K919</accession>
<name>A0A6C0K919_9ZZZZ</name>
<feature type="compositionally biased region" description="Polar residues" evidence="1">
    <location>
        <begin position="56"/>
        <end position="67"/>
    </location>
</feature>
<dbReference type="Gene3D" id="1.25.40.180">
    <property type="match status" value="1"/>
</dbReference>